<organism evidence="4 5">
    <name type="scientific">Olea europaea subsp. europaea</name>
    <dbReference type="NCBI Taxonomy" id="158383"/>
    <lineage>
        <taxon>Eukaryota</taxon>
        <taxon>Viridiplantae</taxon>
        <taxon>Streptophyta</taxon>
        <taxon>Embryophyta</taxon>
        <taxon>Tracheophyta</taxon>
        <taxon>Spermatophyta</taxon>
        <taxon>Magnoliopsida</taxon>
        <taxon>eudicotyledons</taxon>
        <taxon>Gunneridae</taxon>
        <taxon>Pentapetalae</taxon>
        <taxon>asterids</taxon>
        <taxon>lamiids</taxon>
        <taxon>Lamiales</taxon>
        <taxon>Oleaceae</taxon>
        <taxon>Oleeae</taxon>
        <taxon>Olea</taxon>
    </lineage>
</organism>
<keyword evidence="1" id="KW-0378">Hydrolase</keyword>
<feature type="transmembrane region" description="Helical" evidence="2">
    <location>
        <begin position="180"/>
        <end position="198"/>
    </location>
</feature>
<dbReference type="GO" id="GO:0005789">
    <property type="term" value="C:endoplasmic reticulum membrane"/>
    <property type="evidence" value="ECO:0007669"/>
    <property type="project" value="TreeGrafter"/>
</dbReference>
<feature type="transmembrane region" description="Helical" evidence="2">
    <location>
        <begin position="210"/>
        <end position="231"/>
    </location>
</feature>
<keyword evidence="2" id="KW-1133">Transmembrane helix</keyword>
<dbReference type="Gramene" id="OE9A029932T2">
    <property type="protein sequence ID" value="OE9A029932C2"/>
    <property type="gene ID" value="OE9A029932"/>
</dbReference>
<feature type="transmembrane region" description="Helical" evidence="2">
    <location>
        <begin position="243"/>
        <end position="266"/>
    </location>
</feature>
<protein>
    <submittedName>
        <fullName evidence="4">Lipid phosphate phosphatase epsilon 2, chloroplastic-like</fullName>
    </submittedName>
</protein>
<name>A0A8S0RN02_OLEEU</name>
<feature type="transmembrane region" description="Helical" evidence="2">
    <location>
        <begin position="121"/>
        <end position="140"/>
    </location>
</feature>
<evidence type="ECO:0000259" key="3">
    <source>
        <dbReference type="SMART" id="SM00014"/>
    </source>
</evidence>
<dbReference type="EMBL" id="CACTIH010003663">
    <property type="protein sequence ID" value="CAA2981107.1"/>
    <property type="molecule type" value="Genomic_DNA"/>
</dbReference>
<dbReference type="AlphaFoldDB" id="A0A8S0RN02"/>
<keyword evidence="2" id="KW-0472">Membrane</keyword>
<dbReference type="Proteomes" id="UP000594638">
    <property type="component" value="Unassembled WGS sequence"/>
</dbReference>
<reference evidence="4 5" key="1">
    <citation type="submission" date="2019-12" db="EMBL/GenBank/DDBJ databases">
        <authorList>
            <person name="Alioto T."/>
            <person name="Alioto T."/>
            <person name="Gomez Garrido J."/>
        </authorList>
    </citation>
    <scope>NUCLEOTIDE SEQUENCE [LARGE SCALE GENOMIC DNA]</scope>
</reference>
<dbReference type="Pfam" id="PF01569">
    <property type="entry name" value="PAP2"/>
    <property type="match status" value="1"/>
</dbReference>
<evidence type="ECO:0000313" key="5">
    <source>
        <dbReference type="Proteomes" id="UP000594638"/>
    </source>
</evidence>
<keyword evidence="2" id="KW-0812">Transmembrane</keyword>
<dbReference type="OrthoDB" id="302705at2759"/>
<gene>
    <name evidence="4" type="ORF">OLEA9_A029932</name>
</gene>
<feature type="domain" description="Phosphatidic acid phosphatase type 2/haloperoxidase" evidence="3">
    <location>
        <begin position="119"/>
        <end position="228"/>
    </location>
</feature>
<dbReference type="GO" id="GO:0047874">
    <property type="term" value="F:dolichyldiphosphatase activity"/>
    <property type="evidence" value="ECO:0007669"/>
    <property type="project" value="TreeGrafter"/>
</dbReference>
<proteinExistence type="predicted"/>
<sequence>MLLTSATFIRPTATVITFQSREFHKPIRMFATKLDFKSQKFSFCVCNYRDRSQNKMIDPIRIPTFTSGDGVEGFEREDSVQGSANFGAGGIEATLNQLSKWVVSVFFMALILWRHDAETTWVAVGVALNTTLSVALKFILNQERPTSTLRADPGMPSSHAQSIFYALAFINMSMVECYRINALTAALGALVFAIGSYFSWLRVSQQFHTISQVVVGAVLGSIFSIFWYWLWNAFVLKAFISYSWVRILIVMGSIGYIIGFIVFGFMHSILRE</sequence>
<comment type="caution">
    <text evidence="4">The sequence shown here is derived from an EMBL/GenBank/DDBJ whole genome shotgun (WGS) entry which is preliminary data.</text>
</comment>
<dbReference type="SMART" id="SM00014">
    <property type="entry name" value="acidPPc"/>
    <property type="match status" value="1"/>
</dbReference>
<dbReference type="PANTHER" id="PTHR11247">
    <property type="entry name" value="PALMITOYL-PROTEIN THIOESTERASE/DOLICHYLDIPHOSPHATASE 1"/>
    <property type="match status" value="1"/>
</dbReference>
<dbReference type="InterPro" id="IPR036938">
    <property type="entry name" value="PAP2/HPO_sf"/>
</dbReference>
<evidence type="ECO:0000256" key="1">
    <source>
        <dbReference type="ARBA" id="ARBA00022801"/>
    </source>
</evidence>
<dbReference type="Gene3D" id="1.20.144.10">
    <property type="entry name" value="Phosphatidic acid phosphatase type 2/haloperoxidase"/>
    <property type="match status" value="1"/>
</dbReference>
<dbReference type="GO" id="GO:0008610">
    <property type="term" value="P:lipid biosynthetic process"/>
    <property type="evidence" value="ECO:0007669"/>
    <property type="project" value="TreeGrafter"/>
</dbReference>
<evidence type="ECO:0000256" key="2">
    <source>
        <dbReference type="SAM" id="Phobius"/>
    </source>
</evidence>
<evidence type="ECO:0000313" key="4">
    <source>
        <dbReference type="EMBL" id="CAA2981107.1"/>
    </source>
</evidence>
<dbReference type="GO" id="GO:0006487">
    <property type="term" value="P:protein N-linked glycosylation"/>
    <property type="evidence" value="ECO:0007669"/>
    <property type="project" value="TreeGrafter"/>
</dbReference>
<dbReference type="InterPro" id="IPR000326">
    <property type="entry name" value="PAP2/HPO"/>
</dbReference>
<accession>A0A8S0RN02</accession>
<keyword evidence="5" id="KW-1185">Reference proteome</keyword>
<dbReference type="SUPFAM" id="SSF48317">
    <property type="entry name" value="Acid phosphatase/Vanadium-dependent haloperoxidase"/>
    <property type="match status" value="1"/>
</dbReference>
<dbReference type="PANTHER" id="PTHR11247:SF40">
    <property type="entry name" value="LIPID PHOSPHATE PHOSPHATASE EPSILON 1, CHLOROPLASTIC"/>
    <property type="match status" value="1"/>
</dbReference>